<dbReference type="Proteomes" id="UP001603978">
    <property type="component" value="Unassembled WGS sequence"/>
</dbReference>
<comment type="caution">
    <text evidence="1">The sequence shown here is derived from an EMBL/GenBank/DDBJ whole genome shotgun (WGS) entry which is preliminary data.</text>
</comment>
<proteinExistence type="predicted"/>
<name>A0ABW7AQ27_9ACTN</name>
<organism evidence="1 2">
    <name type="scientific">Nonomuraea marmarensis</name>
    <dbReference type="NCBI Taxonomy" id="3351344"/>
    <lineage>
        <taxon>Bacteria</taxon>
        <taxon>Bacillati</taxon>
        <taxon>Actinomycetota</taxon>
        <taxon>Actinomycetes</taxon>
        <taxon>Streptosporangiales</taxon>
        <taxon>Streptosporangiaceae</taxon>
        <taxon>Nonomuraea</taxon>
    </lineage>
</organism>
<accession>A0ABW7AQ27</accession>
<dbReference type="EMBL" id="JBICRM010000034">
    <property type="protein sequence ID" value="MFG1709184.1"/>
    <property type="molecule type" value="Genomic_DNA"/>
</dbReference>
<protein>
    <submittedName>
        <fullName evidence="1">Uncharacterized protein</fullName>
    </submittedName>
</protein>
<gene>
    <name evidence="1" type="ORF">ACFLIM_38935</name>
</gene>
<evidence type="ECO:0000313" key="1">
    <source>
        <dbReference type="EMBL" id="MFG1709184.1"/>
    </source>
</evidence>
<reference evidence="1 2" key="1">
    <citation type="submission" date="2024-10" db="EMBL/GenBank/DDBJ databases">
        <authorList>
            <person name="Topkara A.R."/>
            <person name="Saygin H."/>
        </authorList>
    </citation>
    <scope>NUCLEOTIDE SEQUENCE [LARGE SCALE GENOMIC DNA]</scope>
    <source>
        <strain evidence="1 2">M3C6</strain>
    </source>
</reference>
<keyword evidence="2" id="KW-1185">Reference proteome</keyword>
<evidence type="ECO:0000313" key="2">
    <source>
        <dbReference type="Proteomes" id="UP001603978"/>
    </source>
</evidence>
<sequence length="95" mass="10413">MFRGWGTLRVFAAWDARRRTFTAYAKDVNDTIVWQVGQDDHELPTINDLQHVLDPHRAYLTVEVVAALLGDQEGGPAAPVDGGTACAYCRVGVAQ</sequence>
<dbReference type="RefSeq" id="WP_393173711.1">
    <property type="nucleotide sequence ID" value="NZ_JBICRM010000034.1"/>
</dbReference>